<sequence length="428" mass="49128">MTKQIPTSKFSRASVVGKAMLKIGAKKTSHFITKKDEKQSHEEIADILFDALGELKGISVKIAQQVALGMPFLSPIYLEKINKSFNAIPTINKALVLKILKQELKESPQNLFDSFAMEAFGSASLGQVHLATINDEKLAVKVQYPAIKKTIQTDMSLIHFALKRFAKGQNVSHLIHEIEARLYEEVDYESEAKNCDFFYQNLQNKNIIIPKVYEVFSTQKVLTTSFLEGIDFQTFLAQNPSQETRDYYAQVLFDSFFDSLYRLKHIHADPNPGNFIFMEDKKLGLIDFGCVKSISEDFLAQYNTLHLKLIENKSDAEIVSHYVELGMISQESNEKMLNFYQDVIKPLDTLYTEPLLGDSYDFKVHNDFSKRGFEMIFEVQQKQYNSVHKLNEQFLFINRTLLGYYALFEKMGAKIHTQTIKALMKGHK</sequence>
<dbReference type="InterPro" id="IPR050154">
    <property type="entry name" value="UbiB_kinase"/>
</dbReference>
<dbReference type="InterPro" id="IPR034646">
    <property type="entry name" value="ADCK3_dom"/>
</dbReference>
<protein>
    <submittedName>
        <fullName evidence="3">Ubiquinone biosynthesis monooxygenase UbiB</fullName>
    </submittedName>
</protein>
<dbReference type="PANTHER" id="PTHR10566:SF113">
    <property type="entry name" value="PROTEIN ACTIVITY OF BC1 COMPLEX KINASE 7, CHLOROPLASTIC"/>
    <property type="match status" value="1"/>
</dbReference>
<keyword evidence="3" id="KW-0830">Ubiquinone</keyword>
<name>A0A1W1D0E6_9ZZZZ</name>
<keyword evidence="3" id="KW-0503">Monooxygenase</keyword>
<evidence type="ECO:0000259" key="2">
    <source>
        <dbReference type="Pfam" id="PF03109"/>
    </source>
</evidence>
<feature type="domain" description="ABC1 atypical kinase-like" evidence="2">
    <location>
        <begin position="86"/>
        <end position="314"/>
    </location>
</feature>
<dbReference type="GO" id="GO:0004497">
    <property type="term" value="F:monooxygenase activity"/>
    <property type="evidence" value="ECO:0007669"/>
    <property type="project" value="UniProtKB-KW"/>
</dbReference>
<dbReference type="Pfam" id="PF03109">
    <property type="entry name" value="ABC1"/>
    <property type="match status" value="1"/>
</dbReference>
<gene>
    <name evidence="3" type="ORF">MNB_SV-13-1409</name>
</gene>
<dbReference type="InterPro" id="IPR004147">
    <property type="entry name" value="ABC1_dom"/>
</dbReference>
<dbReference type="EMBL" id="FPHM01000251">
    <property type="protein sequence ID" value="SFV71445.1"/>
    <property type="molecule type" value="Genomic_DNA"/>
</dbReference>
<evidence type="ECO:0000313" key="3">
    <source>
        <dbReference type="EMBL" id="SFV71445.1"/>
    </source>
</evidence>
<dbReference type="CDD" id="cd13970">
    <property type="entry name" value="ABC1_ADCK3"/>
    <property type="match status" value="1"/>
</dbReference>
<accession>A0A1W1D0E6</accession>
<dbReference type="Gene3D" id="1.10.510.10">
    <property type="entry name" value="Transferase(Phosphotransferase) domain 1"/>
    <property type="match status" value="1"/>
</dbReference>
<proteinExistence type="inferred from homology"/>
<evidence type="ECO:0000256" key="1">
    <source>
        <dbReference type="ARBA" id="ARBA00009670"/>
    </source>
</evidence>
<organism evidence="3">
    <name type="scientific">hydrothermal vent metagenome</name>
    <dbReference type="NCBI Taxonomy" id="652676"/>
    <lineage>
        <taxon>unclassified sequences</taxon>
        <taxon>metagenomes</taxon>
        <taxon>ecological metagenomes</taxon>
    </lineage>
</organism>
<dbReference type="SUPFAM" id="SSF56112">
    <property type="entry name" value="Protein kinase-like (PK-like)"/>
    <property type="match status" value="1"/>
</dbReference>
<dbReference type="AlphaFoldDB" id="A0A1W1D0E6"/>
<comment type="similarity">
    <text evidence="1">Belongs to the protein kinase superfamily. ADCK protein kinase family.</text>
</comment>
<reference evidence="3" key="1">
    <citation type="submission" date="2016-10" db="EMBL/GenBank/DDBJ databases">
        <authorList>
            <person name="de Groot N.N."/>
        </authorList>
    </citation>
    <scope>NUCLEOTIDE SEQUENCE</scope>
</reference>
<dbReference type="PANTHER" id="PTHR10566">
    <property type="entry name" value="CHAPERONE-ACTIVITY OF BC1 COMPLEX CABC1 -RELATED"/>
    <property type="match status" value="1"/>
</dbReference>
<dbReference type="InterPro" id="IPR011009">
    <property type="entry name" value="Kinase-like_dom_sf"/>
</dbReference>
<keyword evidence="3" id="KW-0560">Oxidoreductase</keyword>